<sequence length="615" mass="67761">MDQHKAINNVMAFLASVTADSSLRDACHEALAILKANVFRAVEKVAKNSEEMAKLDSEDKRLVEVLVADYRRAGAHESERMRDIARTAFEKRAEVTVSLRELDGVPDFYLDSKGLAAADGGALVTIDVQNADYLLLMAHVRSGKAREKINRAYFEKFAANDCRIRKLTELQATEAMDLKYESRSHYTIESLMARSPQEAMDFLGKVSARYAGPAVKHFKKLQALKAADAALMLWESRAIDVCDAFYYGRILNEHRYLFSHDEVSQYMHLAATKDRVLAFVEGVLGLRTARAQDVQTWHPDVEVYEVYEAERDVFVGHIYLDLFAREGKYSKNSTVQCLRPGHQHADGTREYPAAVGMGDFIKPTRSAPALRSASELALLAALVGGALSMLCSQTKWGRLHSSQAGCDFISAQAMLMGCLAWDPAFLRSVAVHHATGKPMPRSLARRIAASKNSNAVTGPLRGTGITAMHELMLFQSPFLIHSPELAFKFAGIEAGLGQGATADQVVNAMYSVRDQIPAGAMYTSLWSNALANALFAGRFVEGGINNPQTWKDYRDEVLRPGYARDPLESLARFLGCTPSARALGRMAGPAPGRVSLRTRLGLRAGRLLLHRGKSM</sequence>
<keyword evidence="2 7" id="KW-0645">Protease</keyword>
<dbReference type="OrthoDB" id="534666at2759"/>
<dbReference type="PANTHER" id="PTHR11804">
    <property type="entry name" value="PROTEASE M3 THIMET OLIGOPEPTIDASE-RELATED"/>
    <property type="match status" value="1"/>
</dbReference>
<dbReference type="EMBL" id="JANBUL010000028">
    <property type="protein sequence ID" value="KAJ2784364.1"/>
    <property type="molecule type" value="Genomic_DNA"/>
</dbReference>
<dbReference type="InterPro" id="IPR024079">
    <property type="entry name" value="MetalloPept_cat_dom_sf"/>
</dbReference>
<protein>
    <submittedName>
        <fullName evidence="9">Metalloendopeptidase</fullName>
        <ecNumber evidence="9">3.4.24.37</ecNumber>
    </submittedName>
</protein>
<dbReference type="InterPro" id="IPR024077">
    <property type="entry name" value="Neurolysin/TOP_dom2"/>
</dbReference>
<name>A0A9W8HFW2_9FUNG</name>
<dbReference type="GO" id="GO:0006518">
    <property type="term" value="P:peptide metabolic process"/>
    <property type="evidence" value="ECO:0007669"/>
    <property type="project" value="TreeGrafter"/>
</dbReference>
<dbReference type="InterPro" id="IPR001567">
    <property type="entry name" value="Pept_M3A_M3B_dom"/>
</dbReference>
<comment type="similarity">
    <text evidence="1 7">Belongs to the peptidase M3 family.</text>
</comment>
<organism evidence="9 10">
    <name type="scientific">Coemansia javaensis</name>
    <dbReference type="NCBI Taxonomy" id="2761396"/>
    <lineage>
        <taxon>Eukaryota</taxon>
        <taxon>Fungi</taxon>
        <taxon>Fungi incertae sedis</taxon>
        <taxon>Zoopagomycota</taxon>
        <taxon>Kickxellomycotina</taxon>
        <taxon>Kickxellomycetes</taxon>
        <taxon>Kickxellales</taxon>
        <taxon>Kickxellaceae</taxon>
        <taxon>Coemansia</taxon>
    </lineage>
</organism>
<keyword evidence="4 7" id="KW-0378">Hydrolase</keyword>
<dbReference type="AlphaFoldDB" id="A0A9W8HFW2"/>
<evidence type="ECO:0000256" key="3">
    <source>
        <dbReference type="ARBA" id="ARBA00022723"/>
    </source>
</evidence>
<gene>
    <name evidence="9" type="primary">PRD1_3</name>
    <name evidence="9" type="ORF">H4R18_001168</name>
</gene>
<feature type="domain" description="Peptidase M3A/M3B catalytic" evidence="8">
    <location>
        <begin position="136"/>
        <end position="584"/>
    </location>
</feature>
<dbReference type="GO" id="GO:0004222">
    <property type="term" value="F:metalloendopeptidase activity"/>
    <property type="evidence" value="ECO:0007669"/>
    <property type="project" value="UniProtKB-EC"/>
</dbReference>
<evidence type="ECO:0000256" key="2">
    <source>
        <dbReference type="ARBA" id="ARBA00022670"/>
    </source>
</evidence>
<dbReference type="Pfam" id="PF01432">
    <property type="entry name" value="Peptidase_M3"/>
    <property type="match status" value="1"/>
</dbReference>
<keyword evidence="5 7" id="KW-0862">Zinc</keyword>
<evidence type="ECO:0000313" key="9">
    <source>
        <dbReference type="EMBL" id="KAJ2784364.1"/>
    </source>
</evidence>
<dbReference type="InterPro" id="IPR045090">
    <property type="entry name" value="Pept_M3A_M3B"/>
</dbReference>
<dbReference type="SUPFAM" id="SSF55486">
    <property type="entry name" value="Metalloproteases ('zincins'), catalytic domain"/>
    <property type="match status" value="1"/>
</dbReference>
<evidence type="ECO:0000313" key="10">
    <source>
        <dbReference type="Proteomes" id="UP001140217"/>
    </source>
</evidence>
<evidence type="ECO:0000256" key="5">
    <source>
        <dbReference type="ARBA" id="ARBA00022833"/>
    </source>
</evidence>
<keyword evidence="3 7" id="KW-0479">Metal-binding</keyword>
<evidence type="ECO:0000256" key="1">
    <source>
        <dbReference type="ARBA" id="ARBA00006040"/>
    </source>
</evidence>
<evidence type="ECO:0000256" key="4">
    <source>
        <dbReference type="ARBA" id="ARBA00022801"/>
    </source>
</evidence>
<dbReference type="GO" id="GO:0046872">
    <property type="term" value="F:metal ion binding"/>
    <property type="evidence" value="ECO:0007669"/>
    <property type="project" value="UniProtKB-UniRule"/>
</dbReference>
<dbReference type="Gene3D" id="1.10.1370.10">
    <property type="entry name" value="Neurolysin, domain 3"/>
    <property type="match status" value="1"/>
</dbReference>
<keyword evidence="10" id="KW-1185">Reference proteome</keyword>
<keyword evidence="6 7" id="KW-0482">Metalloprotease</keyword>
<dbReference type="Gene3D" id="3.40.390.10">
    <property type="entry name" value="Collagenase (Catalytic Domain)"/>
    <property type="match status" value="1"/>
</dbReference>
<comment type="cofactor">
    <cofactor evidence="7">
        <name>Zn(2+)</name>
        <dbReference type="ChEBI" id="CHEBI:29105"/>
    </cofactor>
    <text evidence="7">Binds 1 zinc ion.</text>
</comment>
<evidence type="ECO:0000256" key="7">
    <source>
        <dbReference type="RuleBase" id="RU003435"/>
    </source>
</evidence>
<evidence type="ECO:0000256" key="6">
    <source>
        <dbReference type="ARBA" id="ARBA00023049"/>
    </source>
</evidence>
<dbReference type="GO" id="GO:0006508">
    <property type="term" value="P:proteolysis"/>
    <property type="evidence" value="ECO:0007669"/>
    <property type="project" value="UniProtKB-KW"/>
</dbReference>
<reference evidence="9" key="1">
    <citation type="submission" date="2022-07" db="EMBL/GenBank/DDBJ databases">
        <title>Phylogenomic reconstructions and comparative analyses of Kickxellomycotina fungi.</title>
        <authorList>
            <person name="Reynolds N.K."/>
            <person name="Stajich J.E."/>
            <person name="Barry K."/>
            <person name="Grigoriev I.V."/>
            <person name="Crous P."/>
            <person name="Smith M.E."/>
        </authorList>
    </citation>
    <scope>NUCLEOTIDE SEQUENCE</scope>
    <source>
        <strain evidence="9">NBRC 105414</strain>
    </source>
</reference>
<dbReference type="PANTHER" id="PTHR11804:SF84">
    <property type="entry name" value="SACCHAROLYSIN"/>
    <property type="match status" value="1"/>
</dbReference>
<dbReference type="EC" id="3.4.24.37" evidence="9"/>
<evidence type="ECO:0000259" key="8">
    <source>
        <dbReference type="Pfam" id="PF01432"/>
    </source>
</evidence>
<comment type="caution">
    <text evidence="9">The sequence shown here is derived from an EMBL/GenBank/DDBJ whole genome shotgun (WGS) entry which is preliminary data.</text>
</comment>
<proteinExistence type="inferred from homology"/>
<dbReference type="Proteomes" id="UP001140217">
    <property type="component" value="Unassembled WGS sequence"/>
</dbReference>
<accession>A0A9W8HFW2</accession>